<keyword evidence="7" id="KW-1133">Transmembrane helix</keyword>
<feature type="signal peptide" evidence="8">
    <location>
        <begin position="1"/>
        <end position="31"/>
    </location>
</feature>
<comment type="caution">
    <text evidence="11">The sequence shown here is derived from an EMBL/GenBank/DDBJ whole genome shotgun (WGS) entry which is preliminary data.</text>
</comment>
<feature type="domain" description="Response regulatory" evidence="10">
    <location>
        <begin position="696"/>
        <end position="810"/>
    </location>
</feature>
<dbReference type="PANTHER" id="PTHR43047">
    <property type="entry name" value="TWO-COMPONENT HISTIDINE PROTEIN KINASE"/>
    <property type="match status" value="1"/>
</dbReference>
<dbReference type="Gene3D" id="3.40.50.2300">
    <property type="match status" value="1"/>
</dbReference>
<evidence type="ECO:0000259" key="10">
    <source>
        <dbReference type="PROSITE" id="PS50110"/>
    </source>
</evidence>
<feature type="transmembrane region" description="Helical" evidence="7">
    <location>
        <begin position="347"/>
        <end position="367"/>
    </location>
</feature>
<evidence type="ECO:0000256" key="2">
    <source>
        <dbReference type="ARBA" id="ARBA00012438"/>
    </source>
</evidence>
<dbReference type="SMART" id="SM00387">
    <property type="entry name" value="HATPase_c"/>
    <property type="match status" value="1"/>
</dbReference>
<dbReference type="SUPFAM" id="SSF52172">
    <property type="entry name" value="CheY-like"/>
    <property type="match status" value="1"/>
</dbReference>
<evidence type="ECO:0000256" key="5">
    <source>
        <dbReference type="ARBA" id="ARBA00022777"/>
    </source>
</evidence>
<dbReference type="SUPFAM" id="SSF55874">
    <property type="entry name" value="ATPase domain of HSP90 chaperone/DNA topoisomerase II/histidine kinase"/>
    <property type="match status" value="1"/>
</dbReference>
<dbReference type="SUPFAM" id="SSF47226">
    <property type="entry name" value="Histidine-containing phosphotransfer domain, HPT domain"/>
    <property type="match status" value="1"/>
</dbReference>
<dbReference type="PANTHER" id="PTHR43047:SF72">
    <property type="entry name" value="OSMOSENSING HISTIDINE PROTEIN KINASE SLN1"/>
    <property type="match status" value="1"/>
</dbReference>
<comment type="catalytic activity">
    <reaction evidence="1">
        <text>ATP + protein L-histidine = ADP + protein N-phospho-L-histidine.</text>
        <dbReference type="EC" id="2.7.13.3"/>
    </reaction>
</comment>
<accession>A0A0N0GR31</accession>
<keyword evidence="3 6" id="KW-0597">Phosphoprotein</keyword>
<dbReference type="Proteomes" id="UP000037939">
    <property type="component" value="Unassembled WGS sequence"/>
</dbReference>
<dbReference type="InterPro" id="IPR036641">
    <property type="entry name" value="HPT_dom_sf"/>
</dbReference>
<evidence type="ECO:0000259" key="9">
    <source>
        <dbReference type="PROSITE" id="PS50109"/>
    </source>
</evidence>
<dbReference type="InterPro" id="IPR004358">
    <property type="entry name" value="Sig_transdc_His_kin-like_C"/>
</dbReference>
<evidence type="ECO:0000256" key="6">
    <source>
        <dbReference type="PROSITE-ProRule" id="PRU00169"/>
    </source>
</evidence>
<keyword evidence="5" id="KW-0418">Kinase</keyword>
<dbReference type="Gene3D" id="2.60.40.2380">
    <property type="match status" value="1"/>
</dbReference>
<dbReference type="AlphaFoldDB" id="A0A0N0GR31"/>
<dbReference type="SMART" id="SM00388">
    <property type="entry name" value="HisKA"/>
    <property type="match status" value="1"/>
</dbReference>
<dbReference type="Gene3D" id="1.20.120.160">
    <property type="entry name" value="HPT domain"/>
    <property type="match status" value="1"/>
</dbReference>
<dbReference type="InterPro" id="IPR011622">
    <property type="entry name" value="7TMR_DISM_rcpt_extracell_dom2"/>
</dbReference>
<dbReference type="InterPro" id="IPR003594">
    <property type="entry name" value="HATPase_dom"/>
</dbReference>
<keyword evidence="4 11" id="KW-0808">Transferase</keyword>
<feature type="transmembrane region" description="Helical" evidence="7">
    <location>
        <begin position="229"/>
        <end position="253"/>
    </location>
</feature>
<dbReference type="InterPro" id="IPR005467">
    <property type="entry name" value="His_kinase_dom"/>
</dbReference>
<sequence>MVFSGWRGRSASFCWWLALLCALALTQMAYALDVSPDTDGIEIDRDLTLWRDTSRSATIDQAVSTLQHGGFASPQGMARSRGYSRDAWWFRFQLNNRTDNNLPVRIEYTDGLIGRVSLYSRPAGSQLPWRAQDFANSETEASRPLPTIRPAFPETLPPHAQQEYLMRVVFNDHADMAGPIYSAVRIWSHSAFARANTHEMFLLGGMIGMMALVAFAAFIGFAATRDKAFLYYALNLVMLTVSFHSATGVWPLLLWNGHFSYTALFFCSGIYYICAAQFVRHYLQTNKLSRTLDYALLAIAVIGGISSLGALTGHAQFALEALNLGGIGFLIYIAASIKAIRARIGGAWLFLAAWATYSVSLVVTWGLRDYGLIEHTAFTYRFIFYGIIIEMLLFSVAMALRVRDLRQRKEAAETAYRLHLEAQAGHLEALVQQRTAELETARYEAEAANRAKTTFLAHVSHEIRTPLTAILGYVERLQDERALTTPQAQWLSRIGDSGDYLLSLIGNVLDASKLEAGHVKLYETPMSISTLVRQLHGLFHEQAARRGLAFGISVEAHGWYRLDANKWRQILVNLIGNAIKLTDEGSVSVHLAHEERADGHWLSAHVSDTGPGISRQDAELVFAPFEQAAAGRRAGGAGLGLSICRDFARLMGGHIQLASEPGIGTTFSVHVPVTPTAAAEERSPVARWQDKLEGRTVLIAEDQPINRDLLSDILTRAGATVLTAEDGIDALGVWRAHPEIDTIAADFHMPFMNGVQFARSVRKLNFNGLFLLVSAGHSLDEAELTEAGVDRWIGKPFTRNALLEAVAGKPRSGSPIPPSSQPLNLEEAAEALGYDIPRAMTFARRGLDRIAALMEAFVDDTSPDDRIRHAHSAKGIAGQIGSNRLMQALARLEQTPEADRLAAVQLELAAAEAALAKRQRDQRAVTS</sequence>
<dbReference type="Pfam" id="PF02518">
    <property type="entry name" value="HATPase_c"/>
    <property type="match status" value="1"/>
</dbReference>
<dbReference type="SUPFAM" id="SSF47384">
    <property type="entry name" value="Homodimeric domain of signal transducing histidine kinase"/>
    <property type="match status" value="1"/>
</dbReference>
<dbReference type="InterPro" id="IPR036890">
    <property type="entry name" value="HATPase_C_sf"/>
</dbReference>
<dbReference type="Gene3D" id="3.30.565.10">
    <property type="entry name" value="Histidine kinase-like ATPase, C-terminal domain"/>
    <property type="match status" value="1"/>
</dbReference>
<evidence type="ECO:0000256" key="7">
    <source>
        <dbReference type="SAM" id="Phobius"/>
    </source>
</evidence>
<keyword evidence="12" id="KW-1185">Reference proteome</keyword>
<feature type="domain" description="Histidine kinase" evidence="9">
    <location>
        <begin position="458"/>
        <end position="675"/>
    </location>
</feature>
<feature type="transmembrane region" description="Helical" evidence="7">
    <location>
        <begin position="200"/>
        <end position="222"/>
    </location>
</feature>
<dbReference type="EC" id="2.7.13.3" evidence="2"/>
<dbReference type="PROSITE" id="PS50110">
    <property type="entry name" value="RESPONSE_REGULATORY"/>
    <property type="match status" value="1"/>
</dbReference>
<feature type="transmembrane region" description="Helical" evidence="7">
    <location>
        <begin position="291"/>
        <end position="311"/>
    </location>
</feature>
<feature type="transmembrane region" description="Helical" evidence="7">
    <location>
        <begin position="379"/>
        <end position="400"/>
    </location>
</feature>
<dbReference type="InterPro" id="IPR003661">
    <property type="entry name" value="HisK_dim/P_dom"/>
</dbReference>
<proteinExistence type="predicted"/>
<dbReference type="PROSITE" id="PS50109">
    <property type="entry name" value="HIS_KIN"/>
    <property type="match status" value="1"/>
</dbReference>
<evidence type="ECO:0000256" key="3">
    <source>
        <dbReference type="ARBA" id="ARBA00022553"/>
    </source>
</evidence>
<protein>
    <recommendedName>
        <fullName evidence="2">histidine kinase</fullName>
        <ecNumber evidence="2">2.7.13.3</ecNumber>
    </recommendedName>
</protein>
<organism evidence="11 12">
    <name type="scientific">Amantichitinum ursilacus</name>
    <dbReference type="NCBI Taxonomy" id="857265"/>
    <lineage>
        <taxon>Bacteria</taxon>
        <taxon>Pseudomonadati</taxon>
        <taxon>Pseudomonadota</taxon>
        <taxon>Betaproteobacteria</taxon>
        <taxon>Neisseriales</taxon>
        <taxon>Chitinibacteraceae</taxon>
        <taxon>Amantichitinum</taxon>
    </lineage>
</organism>
<keyword evidence="8" id="KW-0732">Signal</keyword>
<dbReference type="InterPro" id="IPR011006">
    <property type="entry name" value="CheY-like_superfamily"/>
</dbReference>
<feature type="chain" id="PRO_5005849807" description="histidine kinase" evidence="8">
    <location>
        <begin position="32"/>
        <end position="927"/>
    </location>
</feature>
<dbReference type="Gene3D" id="1.10.287.130">
    <property type="match status" value="1"/>
</dbReference>
<evidence type="ECO:0000256" key="1">
    <source>
        <dbReference type="ARBA" id="ARBA00000085"/>
    </source>
</evidence>
<dbReference type="GO" id="GO:0000155">
    <property type="term" value="F:phosphorelay sensor kinase activity"/>
    <property type="evidence" value="ECO:0007669"/>
    <property type="project" value="InterPro"/>
</dbReference>
<dbReference type="CDD" id="cd17546">
    <property type="entry name" value="REC_hyHK_CKI1_RcsC-like"/>
    <property type="match status" value="1"/>
</dbReference>
<dbReference type="Pfam" id="PF00072">
    <property type="entry name" value="Response_reg"/>
    <property type="match status" value="1"/>
</dbReference>
<dbReference type="GO" id="GO:0009927">
    <property type="term" value="F:histidine phosphotransfer kinase activity"/>
    <property type="evidence" value="ECO:0007669"/>
    <property type="project" value="TreeGrafter"/>
</dbReference>
<feature type="transmembrane region" description="Helical" evidence="7">
    <location>
        <begin position="259"/>
        <end position="279"/>
    </location>
</feature>
<reference evidence="11 12" key="1">
    <citation type="submission" date="2015-07" db="EMBL/GenBank/DDBJ databases">
        <title>Draft genome sequence of the Amantichitinum ursilacus IGB-41, a new chitin-degrading bacterium.</title>
        <authorList>
            <person name="Kirstahler P."/>
            <person name="Guenther M."/>
            <person name="Grumaz C."/>
            <person name="Rupp S."/>
            <person name="Zibek S."/>
            <person name="Sohn K."/>
        </authorList>
    </citation>
    <scope>NUCLEOTIDE SEQUENCE [LARGE SCALE GENOMIC DNA]</scope>
    <source>
        <strain evidence="11 12">IGB-41</strain>
    </source>
</reference>
<dbReference type="PRINTS" id="PR00344">
    <property type="entry name" value="BCTRLSENSOR"/>
</dbReference>
<dbReference type="InterPro" id="IPR001789">
    <property type="entry name" value="Sig_transdc_resp-reg_receiver"/>
</dbReference>
<dbReference type="Pfam" id="PF00512">
    <property type="entry name" value="HisKA"/>
    <property type="match status" value="1"/>
</dbReference>
<gene>
    <name evidence="11" type="primary">evgS_1</name>
    <name evidence="11" type="ORF">WG78_00330</name>
</gene>
<dbReference type="STRING" id="857265.WG78_00330"/>
<dbReference type="GO" id="GO:0005886">
    <property type="term" value="C:plasma membrane"/>
    <property type="evidence" value="ECO:0007669"/>
    <property type="project" value="TreeGrafter"/>
</dbReference>
<dbReference type="EMBL" id="LAQT01000001">
    <property type="protein sequence ID" value="KPC55059.1"/>
    <property type="molecule type" value="Genomic_DNA"/>
</dbReference>
<evidence type="ECO:0000313" key="12">
    <source>
        <dbReference type="Proteomes" id="UP000037939"/>
    </source>
</evidence>
<name>A0A0N0GR31_9NEIS</name>
<dbReference type="InterPro" id="IPR011623">
    <property type="entry name" value="7TMR_DISM_rcpt_extracell_dom1"/>
</dbReference>
<feature type="transmembrane region" description="Helical" evidence="7">
    <location>
        <begin position="317"/>
        <end position="335"/>
    </location>
</feature>
<dbReference type="Pfam" id="PF07696">
    <property type="entry name" value="7TMR-DISMED2"/>
    <property type="match status" value="1"/>
</dbReference>
<keyword evidence="7" id="KW-0472">Membrane</keyword>
<dbReference type="SMART" id="SM00448">
    <property type="entry name" value="REC"/>
    <property type="match status" value="1"/>
</dbReference>
<evidence type="ECO:0000256" key="8">
    <source>
        <dbReference type="SAM" id="SignalP"/>
    </source>
</evidence>
<dbReference type="InterPro" id="IPR036097">
    <property type="entry name" value="HisK_dim/P_sf"/>
</dbReference>
<dbReference type="Pfam" id="PF07695">
    <property type="entry name" value="7TMR-DISM_7TM"/>
    <property type="match status" value="1"/>
</dbReference>
<evidence type="ECO:0000313" key="11">
    <source>
        <dbReference type="EMBL" id="KPC55059.1"/>
    </source>
</evidence>
<feature type="modified residue" description="4-aspartylphosphate" evidence="6">
    <location>
        <position position="746"/>
    </location>
</feature>
<keyword evidence="7" id="KW-0812">Transmembrane</keyword>
<dbReference type="CDD" id="cd00082">
    <property type="entry name" value="HisKA"/>
    <property type="match status" value="1"/>
</dbReference>
<evidence type="ECO:0000256" key="4">
    <source>
        <dbReference type="ARBA" id="ARBA00022679"/>
    </source>
</evidence>